<dbReference type="AlphaFoldDB" id="A0AB38BL47"/>
<accession>A0AB38BL47</accession>
<organism evidence="3 5">
    <name type="scientific">Trichococcus flocculiformis</name>
    <dbReference type="NCBI Taxonomy" id="82803"/>
    <lineage>
        <taxon>Bacteria</taxon>
        <taxon>Bacillati</taxon>
        <taxon>Bacillota</taxon>
        <taxon>Bacilli</taxon>
        <taxon>Lactobacillales</taxon>
        <taxon>Carnobacteriaceae</taxon>
        <taxon>Trichococcus</taxon>
    </lineage>
</organism>
<feature type="transmembrane region" description="Helical" evidence="1">
    <location>
        <begin position="45"/>
        <end position="63"/>
    </location>
</feature>
<feature type="transmembrane region" description="Helical" evidence="1">
    <location>
        <begin position="12"/>
        <end position="33"/>
    </location>
</feature>
<proteinExistence type="predicted"/>
<evidence type="ECO:0000313" key="3">
    <source>
        <dbReference type="EMBL" id="SFI14733.1"/>
    </source>
</evidence>
<dbReference type="Proteomes" id="UP000195947">
    <property type="component" value="Unassembled WGS sequence"/>
</dbReference>
<dbReference type="EMBL" id="FOQC01000060">
    <property type="protein sequence ID" value="SFI14733.1"/>
    <property type="molecule type" value="Genomic_DNA"/>
</dbReference>
<reference evidence="3 5" key="2">
    <citation type="submission" date="2016-10" db="EMBL/GenBank/DDBJ databases">
        <authorList>
            <person name="Varghese N."/>
            <person name="Submissions S."/>
        </authorList>
    </citation>
    <scope>NUCLEOTIDE SEQUENCE [LARGE SCALE GENOMIC DNA]</scope>
    <source>
        <strain evidence="3 5">DSM 2094</strain>
    </source>
</reference>
<evidence type="ECO:0000313" key="5">
    <source>
        <dbReference type="Proteomes" id="UP000199686"/>
    </source>
</evidence>
<feature type="transmembrane region" description="Helical" evidence="1">
    <location>
        <begin position="75"/>
        <end position="97"/>
    </location>
</feature>
<keyword evidence="4" id="KW-1185">Reference proteome</keyword>
<evidence type="ECO:0000313" key="4">
    <source>
        <dbReference type="Proteomes" id="UP000195947"/>
    </source>
</evidence>
<reference evidence="2 4" key="1">
    <citation type="submission" date="2016-02" db="EMBL/GenBank/DDBJ databases">
        <authorList>
            <person name="Strepis N."/>
        </authorList>
    </citation>
    <scope>NUCLEOTIDE SEQUENCE [LARGE SCALE GENOMIC DNA]</scope>
    <source>
        <strain evidence="2">Trichococcus flocculiformis</strain>
    </source>
</reference>
<evidence type="ECO:0008006" key="6">
    <source>
        <dbReference type="Google" id="ProtNLM"/>
    </source>
</evidence>
<gene>
    <name evidence="3" type="ORF">SAMN04488507_10602</name>
    <name evidence="2" type="ORF">TFLO_1577</name>
</gene>
<dbReference type="EMBL" id="FJMZ01000015">
    <property type="protein sequence ID" value="CZQ92639.1"/>
    <property type="molecule type" value="Genomic_DNA"/>
</dbReference>
<dbReference type="Proteomes" id="UP000199686">
    <property type="component" value="Unassembled WGS sequence"/>
</dbReference>
<keyword evidence="1" id="KW-1133">Transmembrane helix</keyword>
<name>A0AB38BL47_9LACT</name>
<keyword evidence="1" id="KW-0812">Transmembrane</keyword>
<protein>
    <recommendedName>
        <fullName evidence="6">CvpA family protein</fullName>
    </recommendedName>
</protein>
<comment type="caution">
    <text evidence="3">The sequence shown here is derived from an EMBL/GenBank/DDBJ whole genome shotgun (WGS) entry which is preliminary data.</text>
</comment>
<sequence length="537" mass="59401">MQEKKGCQVVKNWKSVAIAYGLPAVVLLGYWYSALTPVSIQSPEFWTNMFLYLVASAALMNVLDRSKADKVNKISGAIIGISVVFIIGGMLFGSQIFRAKDYASLITHTDGNFEEDLTITDPSQIPTIDRDMAERLGSRKLGEVLNLVSQFDVSTEYTQIAYKGDSVRVSPLEYVSFFRWLNNRADGIPHYVTVDMVTGDSDLVDLEKTIHYSHSGFFGDDITRHIFFNYPTVMFENPVFELDEEGNPYYIAPIVEKKFSFMGPKEVVGVFVVDASSGDITRYSVADVPDWVDRVFPANMVMTQINYNGQYQGGFLNSVISKKGVIQNADGYNYIVLNDDLYLYTGLTSVAADESNIGFVLVNSRTKESKRYNISTATEWSAMESAQGSVQEKGYISTFPLLFNMENKPVYQLSLKDDAGLIKMYAFVNATNYQKVGTGNSLAAAWSAYTGGVVSAPDDADEESEEVVETETISGAITAMESVVIDGETTYYFTLEGDAETIYIAKVSIDKQLPFIKAGDSVTIEVDGARVVSIIKQ</sequence>
<evidence type="ECO:0000256" key="1">
    <source>
        <dbReference type="SAM" id="Phobius"/>
    </source>
</evidence>
<evidence type="ECO:0000313" key="2">
    <source>
        <dbReference type="EMBL" id="CZQ92639.1"/>
    </source>
</evidence>
<keyword evidence="1" id="KW-0472">Membrane</keyword>